<evidence type="ECO:0000256" key="2">
    <source>
        <dbReference type="ARBA" id="ARBA00009261"/>
    </source>
</evidence>
<protein>
    <submittedName>
        <fullName evidence="10">Alanine:cation symporter family protein</fullName>
    </submittedName>
</protein>
<dbReference type="PANTHER" id="PTHR30330:SF1">
    <property type="entry name" value="AMINO-ACID CARRIER PROTEIN ALST"/>
    <property type="match status" value="1"/>
</dbReference>
<evidence type="ECO:0000256" key="7">
    <source>
        <dbReference type="ARBA" id="ARBA00022989"/>
    </source>
</evidence>
<dbReference type="PRINTS" id="PR00175">
    <property type="entry name" value="NAALASMPORT"/>
</dbReference>
<dbReference type="KEGG" id="ohi:H8790_12010"/>
<dbReference type="Gene3D" id="1.20.1740.10">
    <property type="entry name" value="Amino acid/polyamine transporter I"/>
    <property type="match status" value="1"/>
</dbReference>
<evidence type="ECO:0000256" key="3">
    <source>
        <dbReference type="ARBA" id="ARBA00022448"/>
    </source>
</evidence>
<feature type="transmembrane region" description="Helical" evidence="9">
    <location>
        <begin position="255"/>
        <end position="271"/>
    </location>
</feature>
<evidence type="ECO:0000256" key="9">
    <source>
        <dbReference type="RuleBase" id="RU363064"/>
    </source>
</evidence>
<feature type="transmembrane region" description="Helical" evidence="9">
    <location>
        <begin position="18"/>
        <end position="37"/>
    </location>
</feature>
<feature type="transmembrane region" description="Helical" evidence="9">
    <location>
        <begin position="350"/>
        <end position="374"/>
    </location>
</feature>
<evidence type="ECO:0000256" key="5">
    <source>
        <dbReference type="ARBA" id="ARBA00022692"/>
    </source>
</evidence>
<dbReference type="Proteomes" id="UP000515960">
    <property type="component" value="Chromosome"/>
</dbReference>
<accession>A0A7G9B3L7</accession>
<evidence type="ECO:0000256" key="4">
    <source>
        <dbReference type="ARBA" id="ARBA00022475"/>
    </source>
</evidence>
<gene>
    <name evidence="10" type="ORF">H8790_12010</name>
</gene>
<feature type="transmembrane region" description="Helical" evidence="9">
    <location>
        <begin position="420"/>
        <end position="441"/>
    </location>
</feature>
<keyword evidence="6 9" id="KW-0769">Symport</keyword>
<reference evidence="10 11" key="1">
    <citation type="submission" date="2020-08" db="EMBL/GenBank/DDBJ databases">
        <authorList>
            <person name="Liu C."/>
            <person name="Sun Q."/>
        </authorList>
    </citation>
    <scope>NUCLEOTIDE SEQUENCE [LARGE SCALE GENOMIC DNA]</scope>
    <source>
        <strain evidence="10 11">NSJ-62</strain>
    </source>
</reference>
<keyword evidence="8 9" id="KW-0472">Membrane</keyword>
<evidence type="ECO:0000313" key="11">
    <source>
        <dbReference type="Proteomes" id="UP000515960"/>
    </source>
</evidence>
<keyword evidence="3 9" id="KW-0813">Transport</keyword>
<dbReference type="RefSeq" id="WP_187332749.1">
    <property type="nucleotide sequence ID" value="NZ_CP060490.1"/>
</dbReference>
<dbReference type="Pfam" id="PF01235">
    <property type="entry name" value="Na_Ala_symp"/>
    <property type="match status" value="1"/>
</dbReference>
<dbReference type="InterPro" id="IPR001463">
    <property type="entry name" value="Na/Ala_symport"/>
</dbReference>
<dbReference type="AlphaFoldDB" id="A0A7G9B3L7"/>
<dbReference type="PANTHER" id="PTHR30330">
    <property type="entry name" value="AGSS FAMILY TRANSPORTER, SODIUM-ALANINE"/>
    <property type="match status" value="1"/>
</dbReference>
<comment type="subcellular location">
    <subcellularLocation>
        <location evidence="1 9">Cell membrane</location>
        <topology evidence="1 9">Multi-pass membrane protein</topology>
    </subcellularLocation>
</comment>
<keyword evidence="11" id="KW-1185">Reference proteome</keyword>
<dbReference type="EMBL" id="CP060490">
    <property type="protein sequence ID" value="QNL44148.1"/>
    <property type="molecule type" value="Genomic_DNA"/>
</dbReference>
<dbReference type="GO" id="GO:0005283">
    <property type="term" value="F:amino acid:sodium symporter activity"/>
    <property type="evidence" value="ECO:0007669"/>
    <property type="project" value="InterPro"/>
</dbReference>
<keyword evidence="4 9" id="KW-1003">Cell membrane</keyword>
<keyword evidence="5 9" id="KW-0812">Transmembrane</keyword>
<dbReference type="FunFam" id="1.20.1740.10:FF:000004">
    <property type="entry name" value="Sodium:alanine symporter family protein"/>
    <property type="match status" value="1"/>
</dbReference>
<keyword evidence="7 9" id="KW-1133">Transmembrane helix</keyword>
<sequence>MEAFLNSVTKALVSIDDFLYYPVLIIVLLAAGLYFSFKTRFVQLRMFGESIRVVSEKPSKEGAISSFQALMVSTASRVGTGNIVGVSTAICLGGFGAAFWMWIIALIGGASAFIESTLAQIYKRRNPETGDSYGGPAYYIETALHNRALAVVFAVSLILTYAGGFNMLASYNLQDTFKAYGFYNPSVTPWIIGVILAILVGWCVMGGGRNIVKVTSTLVPIMGLLYVAVSLIIIVFHIKLVPAVFVQIFQQAFDFQAIFGGIAGSCMMYGIKRGLYSNEAGVGSAPNAAAAADVSHPVKQGLVQMLSVFIDTLLICTATALMCMCSGVTPTADIAGAPYVQQSISTVFGGFGPVFVTIAMVLFAFTTLLGNLYYVDNCLAFINRKMPSRAFMTFFRVLCAAVILLGAGLSMDAAWAIADILMAVMCLINLPACVALGGVAIRACKDYEKQKAEEKNPVFRAKDIGLDDSNLEYWK</sequence>
<evidence type="ECO:0000256" key="6">
    <source>
        <dbReference type="ARBA" id="ARBA00022847"/>
    </source>
</evidence>
<feature type="transmembrane region" description="Helical" evidence="9">
    <location>
        <begin position="148"/>
        <end position="169"/>
    </location>
</feature>
<feature type="transmembrane region" description="Helical" evidence="9">
    <location>
        <begin position="224"/>
        <end position="249"/>
    </location>
</feature>
<proteinExistence type="inferred from homology"/>
<evidence type="ECO:0000256" key="8">
    <source>
        <dbReference type="ARBA" id="ARBA00023136"/>
    </source>
</evidence>
<dbReference type="NCBIfam" id="TIGR00835">
    <property type="entry name" value="agcS"/>
    <property type="match status" value="1"/>
</dbReference>
<feature type="transmembrane region" description="Helical" evidence="9">
    <location>
        <begin position="86"/>
        <end position="114"/>
    </location>
</feature>
<feature type="transmembrane region" description="Helical" evidence="9">
    <location>
        <begin position="308"/>
        <end position="330"/>
    </location>
</feature>
<comment type="similarity">
    <text evidence="2 9">Belongs to the alanine or glycine:cation symporter (AGCS) (TC 2.A.25) family.</text>
</comment>
<feature type="transmembrane region" description="Helical" evidence="9">
    <location>
        <begin position="189"/>
        <end position="212"/>
    </location>
</feature>
<evidence type="ECO:0000313" key="10">
    <source>
        <dbReference type="EMBL" id="QNL44148.1"/>
    </source>
</evidence>
<evidence type="ECO:0000256" key="1">
    <source>
        <dbReference type="ARBA" id="ARBA00004651"/>
    </source>
</evidence>
<dbReference type="GO" id="GO:0005886">
    <property type="term" value="C:plasma membrane"/>
    <property type="evidence" value="ECO:0007669"/>
    <property type="project" value="UniProtKB-SubCell"/>
</dbReference>
<organism evidence="10 11">
    <name type="scientific">Oscillibacter hominis</name>
    <dbReference type="NCBI Taxonomy" id="2763056"/>
    <lineage>
        <taxon>Bacteria</taxon>
        <taxon>Bacillati</taxon>
        <taxon>Bacillota</taxon>
        <taxon>Clostridia</taxon>
        <taxon>Eubacteriales</taxon>
        <taxon>Oscillospiraceae</taxon>
        <taxon>Oscillibacter</taxon>
    </lineage>
</organism>
<name>A0A7G9B3L7_9FIRM</name>
<feature type="transmembrane region" description="Helical" evidence="9">
    <location>
        <begin position="394"/>
        <end position="414"/>
    </location>
</feature>